<sequence length="348" mass="37129">MAEIVSFNPGLGIVIIAAAPGEDVSGWTFESYTRSGNFASYVASGPVDFSDPQVSASDPSLIYYTSDFGLPQLNQRDAVAFVDGNGSLVETIGWGNDSTFFLTGGTANGELISPGSGNYAGDNNQGWYSKLPGDPWTGNNGSPDDGLPDDLIPFVPPCFAAGTLIDTPDGPRRVETLRPGDPVLTAGGDTRVIRWAGRTIVRFSERGGPEHLRPILIRADAFGPGSPDSDLRVSPQHRIVSSGLWNDVLFGSRDVLVAAKHFVNGTTVVRDDLCGSVEYVHVLLDRHEILVSNGVPSESYHPGPMTVGALDRSLRDELFEIFPDLQGGAPAFGDSCLPVLRAWEARLL</sequence>
<dbReference type="Proteomes" id="UP001227126">
    <property type="component" value="Unassembled WGS sequence"/>
</dbReference>
<evidence type="ECO:0000313" key="3">
    <source>
        <dbReference type="Proteomes" id="UP001227126"/>
    </source>
</evidence>
<protein>
    <submittedName>
        <fullName evidence="2">Hint domain-containing protein</fullName>
    </submittedName>
</protein>
<dbReference type="SUPFAM" id="SSF51294">
    <property type="entry name" value="Hedgehog/intein (Hint) domain"/>
    <property type="match status" value="1"/>
</dbReference>
<organism evidence="2 3">
    <name type="scientific">Sedimentitalea xiamensis</name>
    <dbReference type="NCBI Taxonomy" id="3050037"/>
    <lineage>
        <taxon>Bacteria</taxon>
        <taxon>Pseudomonadati</taxon>
        <taxon>Pseudomonadota</taxon>
        <taxon>Alphaproteobacteria</taxon>
        <taxon>Rhodobacterales</taxon>
        <taxon>Paracoccaceae</taxon>
        <taxon>Sedimentitalea</taxon>
    </lineage>
</organism>
<dbReference type="RefSeq" id="WP_284487462.1">
    <property type="nucleotide sequence ID" value="NZ_JASNJE010000040.1"/>
</dbReference>
<reference evidence="2 3" key="1">
    <citation type="submission" date="2023-05" db="EMBL/GenBank/DDBJ databases">
        <title>Sedimentitalea sp. nov. JM2-8.</title>
        <authorList>
            <person name="Huang J."/>
        </authorList>
    </citation>
    <scope>NUCLEOTIDE SEQUENCE [LARGE SCALE GENOMIC DNA]</scope>
    <source>
        <strain evidence="2 3">JM2-8</strain>
    </source>
</reference>
<dbReference type="InterPro" id="IPR028992">
    <property type="entry name" value="Hedgehog/Intein_dom"/>
</dbReference>
<proteinExistence type="predicted"/>
<dbReference type="Pfam" id="PF13403">
    <property type="entry name" value="Hint_2"/>
    <property type="match status" value="1"/>
</dbReference>
<feature type="domain" description="Hedgehog/Intein (Hint)" evidence="1">
    <location>
        <begin position="157"/>
        <end position="303"/>
    </location>
</feature>
<accession>A0ABT7FKE8</accession>
<gene>
    <name evidence="2" type="ORF">QO034_20895</name>
</gene>
<dbReference type="InterPro" id="IPR036844">
    <property type="entry name" value="Hint_dom_sf"/>
</dbReference>
<evidence type="ECO:0000313" key="2">
    <source>
        <dbReference type="EMBL" id="MDK3075538.1"/>
    </source>
</evidence>
<name>A0ABT7FKE8_9RHOB</name>
<keyword evidence="3" id="KW-1185">Reference proteome</keyword>
<dbReference type="Gene3D" id="2.170.16.10">
    <property type="entry name" value="Hedgehog/Intein (Hint) domain"/>
    <property type="match status" value="1"/>
</dbReference>
<evidence type="ECO:0000259" key="1">
    <source>
        <dbReference type="Pfam" id="PF13403"/>
    </source>
</evidence>
<comment type="caution">
    <text evidence="2">The sequence shown here is derived from an EMBL/GenBank/DDBJ whole genome shotgun (WGS) entry which is preliminary data.</text>
</comment>
<dbReference type="EMBL" id="JASNJE010000040">
    <property type="protein sequence ID" value="MDK3075538.1"/>
    <property type="molecule type" value="Genomic_DNA"/>
</dbReference>